<dbReference type="EC" id="3.4.11.1" evidence="8"/>
<dbReference type="EC" id="3.4.11.10" evidence="8"/>
<dbReference type="InterPro" id="IPR043472">
    <property type="entry name" value="Macro_dom-like"/>
</dbReference>
<keyword evidence="5 8" id="KW-0645">Protease</keyword>
<dbReference type="GO" id="GO:0030145">
    <property type="term" value="F:manganese ion binding"/>
    <property type="evidence" value="ECO:0007669"/>
    <property type="project" value="UniProtKB-UniRule"/>
</dbReference>
<feature type="binding site" evidence="8">
    <location>
        <position position="357"/>
    </location>
    <ligand>
        <name>Mn(2+)</name>
        <dbReference type="ChEBI" id="CHEBI:29035"/>
        <label>1</label>
    </ligand>
</feature>
<feature type="active site" evidence="8">
    <location>
        <position position="361"/>
    </location>
</feature>
<dbReference type="NCBIfam" id="NF002073">
    <property type="entry name" value="PRK00913.1-2"/>
    <property type="match status" value="1"/>
</dbReference>
<reference evidence="10 11" key="1">
    <citation type="submission" date="2019-07" db="EMBL/GenBank/DDBJ databases">
        <authorList>
            <person name="Kim J."/>
        </authorList>
    </citation>
    <scope>NUCLEOTIDE SEQUENCE [LARGE SCALE GENOMIC DNA]</scope>
    <source>
        <strain evidence="10 11">N4</strain>
    </source>
</reference>
<comment type="caution">
    <text evidence="10">The sequence shown here is derived from an EMBL/GenBank/DDBJ whole genome shotgun (WGS) entry which is preliminary data.</text>
</comment>
<dbReference type="SUPFAM" id="SSF53187">
    <property type="entry name" value="Zn-dependent exopeptidases"/>
    <property type="match status" value="1"/>
</dbReference>
<dbReference type="AlphaFoldDB" id="A0A559J3S9"/>
<sequence length="506" mass="53736">MVKLTNAEALQHVTIHVSSSLQQSVEADAVIAIATKAEWLNGTMNVPGSAICKQSIETGVIKAQAGSVHVFPAGEGNVRFLIAIVRSEHGWTTEELRCAFAKAAREAIRLKAAHPAIFVSHEFAVITPEKRTAAVAQAVVEGSLLGAYQRETYKKEAEALHHLQSIELFGAVLDHEQWKAGAERGHAYAIGTTIARDLTNLPGNELYPSTLADIAARIADTYKLEIEVLDEIQLEAKGMGGIIGVGKASVNPPRLIVLKYQGKEEWTDVLGLVGKGITFDTGGISLKRADGMEEMICDMGGSATVLGTMATIGRLRPKKNVICVIASAENMPGGNALKPGDIVKTYSGRTIEVINTDAEGRVVLSDAMTYAKELGASKLIDVATLTGAAIVAFGDVTTAAVTNDEPLLNEVLAASMRAGEHVWALPSHKEYWDLLKSDVADVRNSCGRGGGTITGGLFIGTFADGLPWVHLDIAGTAYLKKSRGVNPKGATGVMVRTLAETIYPYV</sequence>
<protein>
    <recommendedName>
        <fullName evidence="8">Probable cytosol aminopeptidase</fullName>
        <ecNumber evidence="8">3.4.11.1</ecNumber>
    </recommendedName>
    <alternativeName>
        <fullName evidence="8">Leucine aminopeptidase</fullName>
        <shortName evidence="8">LAP</shortName>
        <ecNumber evidence="8">3.4.11.10</ecNumber>
    </alternativeName>
    <alternativeName>
        <fullName evidence="8">Leucyl aminopeptidase</fullName>
    </alternativeName>
</protein>
<feature type="domain" description="Cytosol aminopeptidase" evidence="9">
    <location>
        <begin position="355"/>
        <end position="362"/>
    </location>
</feature>
<keyword evidence="8" id="KW-0963">Cytoplasm</keyword>
<dbReference type="CDD" id="cd00433">
    <property type="entry name" value="Peptidase_M17"/>
    <property type="match status" value="1"/>
</dbReference>
<evidence type="ECO:0000256" key="3">
    <source>
        <dbReference type="ARBA" id="ARBA00009528"/>
    </source>
</evidence>
<evidence type="ECO:0000313" key="10">
    <source>
        <dbReference type="EMBL" id="TVX94548.1"/>
    </source>
</evidence>
<evidence type="ECO:0000256" key="6">
    <source>
        <dbReference type="ARBA" id="ARBA00022801"/>
    </source>
</evidence>
<evidence type="ECO:0000256" key="2">
    <source>
        <dbReference type="ARBA" id="ARBA00000967"/>
    </source>
</evidence>
<dbReference type="SUPFAM" id="SSF52949">
    <property type="entry name" value="Macro domain-like"/>
    <property type="match status" value="1"/>
</dbReference>
<feature type="active site" evidence="8">
    <location>
        <position position="287"/>
    </location>
</feature>
<feature type="binding site" evidence="8">
    <location>
        <position position="359"/>
    </location>
    <ligand>
        <name>Mn(2+)</name>
        <dbReference type="ChEBI" id="CHEBI:29035"/>
        <label>2</label>
    </ligand>
</feature>
<dbReference type="PANTHER" id="PTHR11963:SF23">
    <property type="entry name" value="CYTOSOL AMINOPEPTIDASE"/>
    <property type="match status" value="1"/>
</dbReference>
<evidence type="ECO:0000259" key="9">
    <source>
        <dbReference type="PROSITE" id="PS00631"/>
    </source>
</evidence>
<keyword evidence="8" id="KW-0464">Manganese</keyword>
<evidence type="ECO:0000256" key="1">
    <source>
        <dbReference type="ARBA" id="ARBA00000135"/>
    </source>
</evidence>
<dbReference type="Gene3D" id="3.40.220.10">
    <property type="entry name" value="Leucine Aminopeptidase, subunit E, domain 1"/>
    <property type="match status" value="1"/>
</dbReference>
<proteinExistence type="inferred from homology"/>
<dbReference type="HAMAP" id="MF_00181">
    <property type="entry name" value="Cytosol_peptidase_M17"/>
    <property type="match status" value="1"/>
</dbReference>
<dbReference type="EMBL" id="VNJK01000001">
    <property type="protein sequence ID" value="TVX94548.1"/>
    <property type="molecule type" value="Genomic_DNA"/>
</dbReference>
<dbReference type="Proteomes" id="UP000318102">
    <property type="component" value="Unassembled WGS sequence"/>
</dbReference>
<gene>
    <name evidence="8" type="primary">pepA</name>
    <name evidence="10" type="ORF">FPZ44_02925</name>
</gene>
<feature type="binding site" evidence="8">
    <location>
        <position position="359"/>
    </location>
    <ligand>
        <name>Mn(2+)</name>
        <dbReference type="ChEBI" id="CHEBI:29035"/>
        <label>1</label>
    </ligand>
</feature>
<keyword evidence="6 8" id="KW-0378">Hydrolase</keyword>
<dbReference type="NCBIfam" id="NF002083">
    <property type="entry name" value="PRK00913.3-5"/>
    <property type="match status" value="1"/>
</dbReference>
<feature type="binding site" evidence="8">
    <location>
        <position position="280"/>
    </location>
    <ligand>
        <name>Mn(2+)</name>
        <dbReference type="ChEBI" id="CHEBI:29035"/>
        <label>1</label>
    </ligand>
</feature>
<dbReference type="Pfam" id="PF00883">
    <property type="entry name" value="Peptidase_M17"/>
    <property type="match status" value="1"/>
</dbReference>
<comment type="cofactor">
    <cofactor evidence="8">
        <name>Mn(2+)</name>
        <dbReference type="ChEBI" id="CHEBI:29035"/>
    </cofactor>
    <text evidence="8">Binds 2 manganese ions per subunit.</text>
</comment>
<feature type="binding site" evidence="8">
    <location>
        <position position="298"/>
    </location>
    <ligand>
        <name>Mn(2+)</name>
        <dbReference type="ChEBI" id="CHEBI:29035"/>
        <label>2</label>
    </ligand>
</feature>
<evidence type="ECO:0000256" key="8">
    <source>
        <dbReference type="HAMAP-Rule" id="MF_00181"/>
    </source>
</evidence>
<comment type="function">
    <text evidence="7 8">Presumably involved in the processing and regular turnover of intracellular proteins. Catalyzes the removal of unsubstituted N-terminal amino acids from various peptides.</text>
</comment>
<dbReference type="InterPro" id="IPR008283">
    <property type="entry name" value="Peptidase_M17_N"/>
</dbReference>
<comment type="catalytic activity">
    <reaction evidence="2 8">
        <text>Release of an N-terminal amino acid, preferentially leucine, but not glutamic or aspartic acids.</text>
        <dbReference type="EC" id="3.4.11.10"/>
    </reaction>
</comment>
<dbReference type="PANTHER" id="PTHR11963">
    <property type="entry name" value="LEUCINE AMINOPEPTIDASE-RELATED"/>
    <property type="match status" value="1"/>
</dbReference>
<dbReference type="Pfam" id="PF02789">
    <property type="entry name" value="Peptidase_M17_N"/>
    <property type="match status" value="1"/>
</dbReference>
<comment type="catalytic activity">
    <reaction evidence="1 8">
        <text>Release of an N-terminal amino acid, Xaa-|-Yaa-, in which Xaa is preferably Leu, but may be other amino acids including Pro although not Arg or Lys, and Yaa may be Pro. Amino acid amides and methyl esters are also readily hydrolyzed, but rates on arylamides are exceedingly low.</text>
        <dbReference type="EC" id="3.4.11.1"/>
    </reaction>
</comment>
<comment type="similarity">
    <text evidence="3 8">Belongs to the peptidase M17 family.</text>
</comment>
<dbReference type="InterPro" id="IPR011356">
    <property type="entry name" value="Leucine_aapep/pepB"/>
</dbReference>
<keyword evidence="8" id="KW-0479">Metal-binding</keyword>
<comment type="subcellular location">
    <subcellularLocation>
        <location evidence="8">Cytoplasm</location>
    </subcellularLocation>
</comment>
<dbReference type="GO" id="GO:0006508">
    <property type="term" value="P:proteolysis"/>
    <property type="evidence" value="ECO:0007669"/>
    <property type="project" value="UniProtKB-KW"/>
</dbReference>
<evidence type="ECO:0000256" key="5">
    <source>
        <dbReference type="ARBA" id="ARBA00022670"/>
    </source>
</evidence>
<dbReference type="PRINTS" id="PR00481">
    <property type="entry name" value="LAMNOPPTDASE"/>
</dbReference>
<dbReference type="OrthoDB" id="9809354at2"/>
<name>A0A559J3S9_9BACL</name>
<dbReference type="InterPro" id="IPR000819">
    <property type="entry name" value="Peptidase_M17_C"/>
</dbReference>
<accession>A0A559J3S9</accession>
<evidence type="ECO:0000256" key="4">
    <source>
        <dbReference type="ARBA" id="ARBA00022438"/>
    </source>
</evidence>
<dbReference type="Gene3D" id="3.40.630.10">
    <property type="entry name" value="Zn peptidases"/>
    <property type="match status" value="1"/>
</dbReference>
<evidence type="ECO:0000256" key="7">
    <source>
        <dbReference type="ARBA" id="ARBA00049972"/>
    </source>
</evidence>
<dbReference type="GO" id="GO:0070006">
    <property type="term" value="F:metalloaminopeptidase activity"/>
    <property type="evidence" value="ECO:0007669"/>
    <property type="project" value="InterPro"/>
</dbReference>
<dbReference type="GO" id="GO:0005737">
    <property type="term" value="C:cytoplasm"/>
    <property type="evidence" value="ECO:0007669"/>
    <property type="project" value="UniProtKB-SubCell"/>
</dbReference>
<dbReference type="PROSITE" id="PS00631">
    <property type="entry name" value="CYTOSOL_AP"/>
    <property type="match status" value="1"/>
</dbReference>
<keyword evidence="4 8" id="KW-0031">Aminopeptidase</keyword>
<dbReference type="InterPro" id="IPR023042">
    <property type="entry name" value="Peptidase_M17_leu_NH2_pept"/>
</dbReference>
<keyword evidence="11" id="KW-1185">Reference proteome</keyword>
<feature type="binding site" evidence="8">
    <location>
        <position position="280"/>
    </location>
    <ligand>
        <name>Mn(2+)</name>
        <dbReference type="ChEBI" id="CHEBI:29035"/>
        <label>2</label>
    </ligand>
</feature>
<organism evidence="10 11">
    <name type="scientific">Paenibacillus agilis</name>
    <dbReference type="NCBI Taxonomy" id="3020863"/>
    <lineage>
        <taxon>Bacteria</taxon>
        <taxon>Bacillati</taxon>
        <taxon>Bacillota</taxon>
        <taxon>Bacilli</taxon>
        <taxon>Bacillales</taxon>
        <taxon>Paenibacillaceae</taxon>
        <taxon>Paenibacillus</taxon>
    </lineage>
</organism>
<evidence type="ECO:0000313" key="11">
    <source>
        <dbReference type="Proteomes" id="UP000318102"/>
    </source>
</evidence>
<feature type="binding site" evidence="8">
    <location>
        <position position="275"/>
    </location>
    <ligand>
        <name>Mn(2+)</name>
        <dbReference type="ChEBI" id="CHEBI:29035"/>
        <label>2</label>
    </ligand>
</feature>